<evidence type="ECO:0000256" key="4">
    <source>
        <dbReference type="RuleBase" id="RU362109"/>
    </source>
</evidence>
<dbReference type="CTD" id="36376270"/>
<proteinExistence type="inferred from homology"/>
<evidence type="ECO:0000313" key="8">
    <source>
        <dbReference type="Proteomes" id="UP000035682"/>
    </source>
</evidence>
<keyword evidence="1" id="KW-0808">Transferase</keyword>
<dbReference type="InterPro" id="IPR050113">
    <property type="entry name" value="Ub_conjugating_enzyme"/>
</dbReference>
<feature type="domain" description="UBC core" evidence="6">
    <location>
        <begin position="4"/>
        <end position="150"/>
    </location>
</feature>
<evidence type="ECO:0000313" key="10">
    <source>
        <dbReference type="WormBase" id="SRAE_1000216100"/>
    </source>
</evidence>
<dbReference type="InterPro" id="IPR023313">
    <property type="entry name" value="UBQ-conjugating_AS"/>
</dbReference>
<dbReference type="Gene3D" id="3.10.110.10">
    <property type="entry name" value="Ubiquitin Conjugating Enzyme"/>
    <property type="match status" value="1"/>
</dbReference>
<dbReference type="SMART" id="SM00212">
    <property type="entry name" value="UBCc"/>
    <property type="match status" value="1"/>
</dbReference>
<dbReference type="PROSITE" id="PS50127">
    <property type="entry name" value="UBC_2"/>
    <property type="match status" value="1"/>
</dbReference>
<name>A0A090L8S5_STRRB</name>
<evidence type="ECO:0000313" key="7">
    <source>
        <dbReference type="EMBL" id="CEF63905.1"/>
    </source>
</evidence>
<keyword evidence="8" id="KW-1185">Reference proteome</keyword>
<gene>
    <name evidence="7 9 10" type="ORF">SRAE_1000216100</name>
</gene>
<dbReference type="CDD" id="cd23790">
    <property type="entry name" value="UBCc_UBE2A_2B"/>
    <property type="match status" value="1"/>
</dbReference>
<feature type="active site" description="Glycyl thioester intermediate" evidence="3">
    <location>
        <position position="88"/>
    </location>
</feature>
<organism evidence="7">
    <name type="scientific">Strongyloides ratti</name>
    <name type="common">Parasitic roundworm</name>
    <dbReference type="NCBI Taxonomy" id="34506"/>
    <lineage>
        <taxon>Eukaryota</taxon>
        <taxon>Metazoa</taxon>
        <taxon>Ecdysozoa</taxon>
        <taxon>Nematoda</taxon>
        <taxon>Chromadorea</taxon>
        <taxon>Rhabditida</taxon>
        <taxon>Tylenchina</taxon>
        <taxon>Panagrolaimomorpha</taxon>
        <taxon>Strongyloidoidea</taxon>
        <taxon>Strongyloididae</taxon>
        <taxon>Strongyloides</taxon>
    </lineage>
</organism>
<dbReference type="WormBase" id="SRAE_1000216100">
    <property type="protein sequence ID" value="SRP07333"/>
    <property type="gene ID" value="WBGene00258775"/>
</dbReference>
<dbReference type="AlphaFoldDB" id="A0A090L8S5"/>
<dbReference type="Pfam" id="PF00179">
    <property type="entry name" value="UQ_con"/>
    <property type="match status" value="1"/>
</dbReference>
<dbReference type="PANTHER" id="PTHR24067">
    <property type="entry name" value="UBIQUITIN-CONJUGATING ENZYME E2"/>
    <property type="match status" value="1"/>
</dbReference>
<keyword evidence="4" id="KW-0067">ATP-binding</keyword>
<dbReference type="STRING" id="34506.A0A090L8S5"/>
<evidence type="ECO:0000313" key="9">
    <source>
        <dbReference type="WBParaSite" id="SRAE_1000216100.1"/>
    </source>
</evidence>
<sequence length="220" mass="25427">MSNQMRRRLMMDYKNIKNDPPPGIEARPNPENISEWDCIILGPIGTIFEDGVYRLKMEFKDEYPINPPILRFITKMFHPNIYANGDICLDILQKRWLPSYTITSILTSLQSLLDDPNCDSPANAEAAELFQKNRAEYNRRVSEVVMNSLLFNGKLTKKQERKLEHMDRTKIPYLEDLNVSDCEKDLLSDSEDEESEGTSDTLSTETEKNSPKSSDHMEDE</sequence>
<evidence type="ECO:0000256" key="1">
    <source>
        <dbReference type="ARBA" id="ARBA00022679"/>
    </source>
</evidence>
<evidence type="ECO:0000259" key="6">
    <source>
        <dbReference type="PROSITE" id="PS50127"/>
    </source>
</evidence>
<evidence type="ECO:0000256" key="5">
    <source>
        <dbReference type="SAM" id="MobiDB-lite"/>
    </source>
</evidence>
<dbReference type="Proteomes" id="UP000035682">
    <property type="component" value="Unplaced"/>
</dbReference>
<protein>
    <submittedName>
        <fullName evidence="7 9">Ubiquitin-conjugating enzyme E2-17 kDa</fullName>
    </submittedName>
</protein>
<dbReference type="RefSeq" id="XP_024503106.1">
    <property type="nucleotide sequence ID" value="XM_024649205.1"/>
</dbReference>
<dbReference type="GO" id="GO:0005524">
    <property type="term" value="F:ATP binding"/>
    <property type="evidence" value="ECO:0007669"/>
    <property type="project" value="UniProtKB-UniRule"/>
</dbReference>
<dbReference type="GO" id="GO:0016740">
    <property type="term" value="F:transferase activity"/>
    <property type="evidence" value="ECO:0007669"/>
    <property type="project" value="UniProtKB-KW"/>
</dbReference>
<dbReference type="PROSITE" id="PS00183">
    <property type="entry name" value="UBC_1"/>
    <property type="match status" value="1"/>
</dbReference>
<comment type="similarity">
    <text evidence="4">Belongs to the ubiquitin-conjugating enzyme family.</text>
</comment>
<evidence type="ECO:0000256" key="3">
    <source>
        <dbReference type="PROSITE-ProRule" id="PRU10133"/>
    </source>
</evidence>
<dbReference type="SUPFAM" id="SSF54495">
    <property type="entry name" value="UBC-like"/>
    <property type="match status" value="1"/>
</dbReference>
<dbReference type="WBParaSite" id="SRAE_1000216100.1">
    <property type="protein sequence ID" value="SRAE_1000216100.1"/>
    <property type="gene ID" value="WBGene00258775"/>
</dbReference>
<keyword evidence="2 4" id="KW-0833">Ubl conjugation pathway</keyword>
<feature type="compositionally biased region" description="Basic and acidic residues" evidence="5">
    <location>
        <begin position="205"/>
        <end position="220"/>
    </location>
</feature>
<feature type="compositionally biased region" description="Acidic residues" evidence="5">
    <location>
        <begin position="188"/>
        <end position="197"/>
    </location>
</feature>
<accession>A0A090L8S5</accession>
<dbReference type="InterPro" id="IPR000608">
    <property type="entry name" value="UBC"/>
</dbReference>
<reference evidence="9" key="2">
    <citation type="submission" date="2020-12" db="UniProtKB">
        <authorList>
            <consortium name="WormBaseParasite"/>
        </authorList>
    </citation>
    <scope>IDENTIFICATION</scope>
</reference>
<dbReference type="InterPro" id="IPR016135">
    <property type="entry name" value="UBQ-conjugating_enzyme/RWD"/>
</dbReference>
<dbReference type="FunFam" id="3.10.110.10:FF:000090">
    <property type="entry name" value="Ubiquitin-conjugating enzyme E2-17 kDa"/>
    <property type="match status" value="1"/>
</dbReference>
<dbReference type="OrthoDB" id="9984419at2759"/>
<evidence type="ECO:0000256" key="2">
    <source>
        <dbReference type="ARBA" id="ARBA00022786"/>
    </source>
</evidence>
<dbReference type="GeneID" id="36376270"/>
<dbReference type="GO" id="GO:0032446">
    <property type="term" value="P:protein modification by small protein conjugation"/>
    <property type="evidence" value="ECO:0007669"/>
    <property type="project" value="UniProtKB-ARBA"/>
</dbReference>
<reference evidence="7 8" key="1">
    <citation type="submission" date="2014-09" db="EMBL/GenBank/DDBJ databases">
        <authorList>
            <person name="Martin A.A."/>
        </authorList>
    </citation>
    <scope>NUCLEOTIDE SEQUENCE</scope>
    <source>
        <strain evidence="8">ED321</strain>
        <strain evidence="7">ED321 Heterogonic</strain>
    </source>
</reference>
<dbReference type="EMBL" id="LN609528">
    <property type="protein sequence ID" value="CEF63905.1"/>
    <property type="molecule type" value="Genomic_DNA"/>
</dbReference>
<dbReference type="OMA" id="YANGDIC"/>
<feature type="region of interest" description="Disordered" evidence="5">
    <location>
        <begin position="182"/>
        <end position="220"/>
    </location>
</feature>
<keyword evidence="4" id="KW-0547">Nucleotide-binding</keyword>